<keyword evidence="2" id="KW-1185">Reference proteome</keyword>
<dbReference type="Proteomes" id="UP001600650">
    <property type="component" value="Unassembled WGS sequence"/>
</dbReference>
<organism evidence="1 2">
    <name type="scientific">Streptomyces cellulosae</name>
    <dbReference type="NCBI Taxonomy" id="1968"/>
    <lineage>
        <taxon>Bacteria</taxon>
        <taxon>Bacillati</taxon>
        <taxon>Actinomycetota</taxon>
        <taxon>Actinomycetes</taxon>
        <taxon>Kitasatosporales</taxon>
        <taxon>Streptomycetaceae</taxon>
        <taxon>Streptomyces</taxon>
    </lineage>
</organism>
<gene>
    <name evidence="1" type="ORF">ACFU0X_19910</name>
</gene>
<comment type="caution">
    <text evidence="1">The sequence shown here is derived from an EMBL/GenBank/DDBJ whole genome shotgun (WGS) entry which is preliminary data.</text>
</comment>
<evidence type="ECO:0000313" key="1">
    <source>
        <dbReference type="EMBL" id="MFE7965265.1"/>
    </source>
</evidence>
<dbReference type="RefSeq" id="WP_381727172.1">
    <property type="nucleotide sequence ID" value="NZ_JBHVBU010000054.1"/>
</dbReference>
<accession>A0ABW6JLL4</accession>
<name>A0ABW6JLL4_STRCE</name>
<protein>
    <submittedName>
        <fullName evidence="1">Uncharacterized protein</fullName>
    </submittedName>
</protein>
<proteinExistence type="predicted"/>
<sequence>MRLAFAPSTVTVRNVTAGRRDQTGRLTLTHVGDVTVTLHPMSRDELADWEWITDDLNIGVDQTTHRLAMRGWTVRHAQAGVVGLLFQGAGTRVHVEWYDPTSGEFFSSGHVTRHVRHGAAAIVNARQQAGHGLPADTPPAPVRRPEPAHADNYEGLHVRYHGSLEELHGDTFNAERCACGCGLHELWEIGARGPIARHVRGSSLAPARAA</sequence>
<evidence type="ECO:0000313" key="2">
    <source>
        <dbReference type="Proteomes" id="UP001600650"/>
    </source>
</evidence>
<dbReference type="EMBL" id="JBHVBU010000054">
    <property type="protein sequence ID" value="MFE7965265.1"/>
    <property type="molecule type" value="Genomic_DNA"/>
</dbReference>
<reference evidence="1 2" key="1">
    <citation type="submission" date="2024-09" db="EMBL/GenBank/DDBJ databases">
        <title>The Natural Products Discovery Center: Release of the First 8490 Sequenced Strains for Exploring Actinobacteria Biosynthetic Diversity.</title>
        <authorList>
            <person name="Kalkreuter E."/>
            <person name="Kautsar S.A."/>
            <person name="Yang D."/>
            <person name="Bader C.D."/>
            <person name="Teijaro C.N."/>
            <person name="Fluegel L."/>
            <person name="Davis C.M."/>
            <person name="Simpson J.R."/>
            <person name="Lauterbach L."/>
            <person name="Steele A.D."/>
            <person name="Gui C."/>
            <person name="Meng S."/>
            <person name="Li G."/>
            <person name="Viehrig K."/>
            <person name="Ye F."/>
            <person name="Su P."/>
            <person name="Kiefer A.F."/>
            <person name="Nichols A."/>
            <person name="Cepeda A.J."/>
            <person name="Yan W."/>
            <person name="Fan B."/>
            <person name="Jiang Y."/>
            <person name="Adhikari A."/>
            <person name="Zheng C.-J."/>
            <person name="Schuster L."/>
            <person name="Cowan T.M."/>
            <person name="Smanski M.J."/>
            <person name="Chevrette M.G."/>
            <person name="De Carvalho L.P.S."/>
            <person name="Shen B."/>
        </authorList>
    </citation>
    <scope>NUCLEOTIDE SEQUENCE [LARGE SCALE GENOMIC DNA]</scope>
    <source>
        <strain evidence="1 2">NPDC057399</strain>
    </source>
</reference>